<dbReference type="GO" id="GO:0003677">
    <property type="term" value="F:DNA binding"/>
    <property type="evidence" value="ECO:0007669"/>
    <property type="project" value="UniProtKB-KW"/>
</dbReference>
<comment type="caution">
    <text evidence="7">The sequence shown here is derived from an EMBL/GenBank/DDBJ whole genome shotgun (WGS) entry which is preliminary data.</text>
</comment>
<dbReference type="PRINTS" id="PR00034">
    <property type="entry name" value="HTHCRP"/>
</dbReference>
<evidence type="ECO:0000313" key="7">
    <source>
        <dbReference type="EMBL" id="EHL18664.1"/>
    </source>
</evidence>
<evidence type="ECO:0000313" key="6">
    <source>
        <dbReference type="EMBL" id="EHL16989.1"/>
    </source>
</evidence>
<dbReference type="STRING" id="796937.HMPREF9630_00106"/>
<dbReference type="CDD" id="cd00038">
    <property type="entry name" value="CAP_ED"/>
    <property type="match status" value="1"/>
</dbReference>
<keyword evidence="2" id="KW-0238">DNA-binding</keyword>
<dbReference type="PROSITE" id="PS50042">
    <property type="entry name" value="CNMP_BINDING_3"/>
    <property type="match status" value="1"/>
</dbReference>
<dbReference type="InterPro" id="IPR012318">
    <property type="entry name" value="HTH_CRP"/>
</dbReference>
<dbReference type="EMBL" id="AFZE01000001">
    <property type="protein sequence ID" value="EHL16989.1"/>
    <property type="molecule type" value="Genomic_DNA"/>
</dbReference>
<dbReference type="InterPro" id="IPR000595">
    <property type="entry name" value="cNMP-bd_dom"/>
</dbReference>
<evidence type="ECO:0008006" key="10">
    <source>
        <dbReference type="Google" id="ProtNLM"/>
    </source>
</evidence>
<protein>
    <recommendedName>
        <fullName evidence="10">Cyclic nucleotide-binding domain protein</fullName>
    </recommendedName>
</protein>
<dbReference type="Gene3D" id="2.60.120.10">
    <property type="entry name" value="Jelly Rolls"/>
    <property type="match status" value="1"/>
</dbReference>
<dbReference type="GO" id="GO:0006355">
    <property type="term" value="P:regulation of DNA-templated transcription"/>
    <property type="evidence" value="ECO:0007669"/>
    <property type="project" value="InterPro"/>
</dbReference>
<dbReference type="Gene3D" id="1.10.10.10">
    <property type="entry name" value="Winged helix-like DNA-binding domain superfamily/Winged helix DNA-binding domain"/>
    <property type="match status" value="1"/>
</dbReference>
<reference evidence="6 9" key="1">
    <citation type="submission" date="2011-08" db="EMBL/GenBank/DDBJ databases">
        <title>The Genome Sequence of Eubacteriaceae bacterium ACC19a.</title>
        <authorList>
            <consortium name="The Broad Institute Genome Sequencing Platform"/>
            <person name="Earl A."/>
            <person name="Ward D."/>
            <person name="Feldgarden M."/>
            <person name="Gevers D."/>
            <person name="Sizova M."/>
            <person name="Hazen A."/>
            <person name="Epstein S."/>
            <person name="Young S.K."/>
            <person name="Zeng Q."/>
            <person name="Gargeya S."/>
            <person name="Fitzgerald M."/>
            <person name="Haas B."/>
            <person name="Abouelleil A."/>
            <person name="Alvarado L."/>
            <person name="Arachchi H.M."/>
            <person name="Berlin A."/>
            <person name="Brown A."/>
            <person name="Chapman S.B."/>
            <person name="Chen Z."/>
            <person name="Dunbar C."/>
            <person name="Freedman E."/>
            <person name="Gearin G."/>
            <person name="Gellesch M."/>
            <person name="Goldberg J."/>
            <person name="Griggs A."/>
            <person name="Gujja S."/>
            <person name="Heiman D."/>
            <person name="Howarth C."/>
            <person name="Larson L."/>
            <person name="Lui A."/>
            <person name="MacDonald P.J.P."/>
            <person name="Montmayeur A."/>
            <person name="Murphy C."/>
            <person name="Neiman D."/>
            <person name="Pearson M."/>
            <person name="Priest M."/>
            <person name="Roberts A."/>
            <person name="Saif S."/>
            <person name="Shea T."/>
            <person name="Shenoy N."/>
            <person name="Sisk P."/>
            <person name="Stolte C."/>
            <person name="Sykes S."/>
            <person name="Wortman J."/>
            <person name="Nusbaum C."/>
            <person name="Birren B."/>
        </authorList>
    </citation>
    <scope>NUCLEOTIDE SEQUENCE [LARGE SCALE GENOMIC DNA]</scope>
    <source>
        <strain evidence="6 9">ACC19a</strain>
    </source>
</reference>
<dbReference type="HOGENOM" id="CLU_094500_0_0_9"/>
<dbReference type="Pfam" id="PF00027">
    <property type="entry name" value="cNMP_binding"/>
    <property type="match status" value="1"/>
</dbReference>
<dbReference type="Proteomes" id="UP000006437">
    <property type="component" value="Unassembled WGS sequence"/>
</dbReference>
<dbReference type="SUPFAM" id="SSF46785">
    <property type="entry name" value="Winged helix' DNA-binding domain"/>
    <property type="match status" value="1"/>
</dbReference>
<proteinExistence type="predicted"/>
<sequence>MINIDNFPNIPKENKEYFLNYIKTAPENMLKNLKVKKLPKDTIFIRENESVDNIYILLDGVVRAVDYRMHGISYEFMRFYPVKMLGAMEIVLDIEKYCTTLITETSCTILVCPAKEFSNWILNDLNAIKMEMKTIGTYLLEEDRQNRLFLFLQGRDRLFVLLMQYYEKYSKNDRCLVKLTRLELSDRTGISIRTINRSIRKMQEEGLINKENSKILITKKQYEKMLNYISEKID</sequence>
<feature type="domain" description="Cyclic nucleotide-binding" evidence="4">
    <location>
        <begin position="17"/>
        <end position="121"/>
    </location>
</feature>
<organism evidence="7 8">
    <name type="scientific">Peptoanaerobacter stomatis</name>
    <dbReference type="NCBI Taxonomy" id="796937"/>
    <lineage>
        <taxon>Bacteria</taxon>
        <taxon>Bacillati</taxon>
        <taxon>Bacillota</taxon>
        <taxon>Clostridia</taxon>
        <taxon>Peptostreptococcales</taxon>
        <taxon>Filifactoraceae</taxon>
        <taxon>Peptoanaerobacter</taxon>
    </lineage>
</organism>
<dbReference type="EMBL" id="AFZG01000041">
    <property type="protein sequence ID" value="EHL18664.1"/>
    <property type="molecule type" value="Genomic_DNA"/>
</dbReference>
<feature type="domain" description="HTH crp-type" evidence="5">
    <location>
        <begin position="152"/>
        <end position="221"/>
    </location>
</feature>
<evidence type="ECO:0000256" key="1">
    <source>
        <dbReference type="ARBA" id="ARBA00023015"/>
    </source>
</evidence>
<dbReference type="PROSITE" id="PS51063">
    <property type="entry name" value="HTH_CRP_2"/>
    <property type="match status" value="1"/>
</dbReference>
<dbReference type="InterPro" id="IPR018490">
    <property type="entry name" value="cNMP-bd_dom_sf"/>
</dbReference>
<evidence type="ECO:0000259" key="4">
    <source>
        <dbReference type="PROSITE" id="PS50042"/>
    </source>
</evidence>
<accession>G9WXZ2</accession>
<dbReference type="RefSeq" id="WP_009524468.1">
    <property type="nucleotide sequence ID" value="NZ_JBQMYZ010000003.1"/>
</dbReference>
<reference evidence="7 8" key="2">
    <citation type="submission" date="2011-08" db="EMBL/GenBank/DDBJ databases">
        <title>The Genome Sequence of Eubacteriaceae bacterium CM5.</title>
        <authorList>
            <consortium name="The Broad Institute Genome Sequencing Platform"/>
            <person name="Earl A."/>
            <person name="Ward D."/>
            <person name="Feldgarden M."/>
            <person name="Gevers D."/>
            <person name="Sizova M."/>
            <person name="Hazen A."/>
            <person name="Epstein S."/>
            <person name="Young S.K."/>
            <person name="Zeng Q."/>
            <person name="Gargeya S."/>
            <person name="Fitzgerald M."/>
            <person name="Haas B."/>
            <person name="Abouelleil A."/>
            <person name="Alvarado L."/>
            <person name="Arachchi H.M."/>
            <person name="Berlin A."/>
            <person name="Brown A."/>
            <person name="Chapman S.B."/>
            <person name="Chen Z."/>
            <person name="Dunbar C."/>
            <person name="Freedman E."/>
            <person name="Gearin G."/>
            <person name="Gellesch M."/>
            <person name="Goldberg J."/>
            <person name="Griggs A."/>
            <person name="Gujja S."/>
            <person name="Heiman D."/>
            <person name="Howarth C."/>
            <person name="Larson L."/>
            <person name="Lui A."/>
            <person name="MacDonald P.J.P."/>
            <person name="Montmayeur A."/>
            <person name="Murphy C."/>
            <person name="Neiman D."/>
            <person name="Pearson M."/>
            <person name="Priest M."/>
            <person name="Roberts A."/>
            <person name="Saif S."/>
            <person name="Shea T."/>
            <person name="Shenoy N."/>
            <person name="Sisk P."/>
            <person name="Stolte C."/>
            <person name="Sykes S."/>
            <person name="Wortman J."/>
            <person name="Nusbaum C."/>
            <person name="Birren B."/>
        </authorList>
    </citation>
    <scope>NUCLEOTIDE SEQUENCE [LARGE SCALE GENOMIC DNA]</scope>
    <source>
        <strain evidence="7 8">CM5</strain>
    </source>
</reference>
<evidence type="ECO:0000259" key="5">
    <source>
        <dbReference type="PROSITE" id="PS51063"/>
    </source>
</evidence>
<dbReference type="SMART" id="SM00419">
    <property type="entry name" value="HTH_CRP"/>
    <property type="match status" value="1"/>
</dbReference>
<evidence type="ECO:0000256" key="2">
    <source>
        <dbReference type="ARBA" id="ARBA00023125"/>
    </source>
</evidence>
<keyword evidence="1" id="KW-0805">Transcription regulation</keyword>
<dbReference type="Pfam" id="PF13545">
    <property type="entry name" value="HTH_Crp_2"/>
    <property type="match status" value="1"/>
</dbReference>
<dbReference type="InterPro" id="IPR036390">
    <property type="entry name" value="WH_DNA-bd_sf"/>
</dbReference>
<gene>
    <name evidence="7" type="ORF">HMPREF9628_00350</name>
    <name evidence="6" type="ORF">HMPREF9629_00231</name>
</gene>
<dbReference type="InterPro" id="IPR014710">
    <property type="entry name" value="RmlC-like_jellyroll"/>
</dbReference>
<keyword evidence="3" id="KW-0804">Transcription</keyword>
<evidence type="ECO:0000256" key="3">
    <source>
        <dbReference type="ARBA" id="ARBA00023163"/>
    </source>
</evidence>
<dbReference type="AlphaFoldDB" id="G9XE06"/>
<dbReference type="Proteomes" id="UP000003379">
    <property type="component" value="Unassembled WGS sequence"/>
</dbReference>
<name>G9XE06_9FIRM</name>
<dbReference type="SUPFAM" id="SSF51206">
    <property type="entry name" value="cAMP-binding domain-like"/>
    <property type="match status" value="1"/>
</dbReference>
<accession>G9XE06</accession>
<evidence type="ECO:0000313" key="9">
    <source>
        <dbReference type="Proteomes" id="UP000006437"/>
    </source>
</evidence>
<dbReference type="InterPro" id="IPR036388">
    <property type="entry name" value="WH-like_DNA-bd_sf"/>
</dbReference>
<evidence type="ECO:0000313" key="8">
    <source>
        <dbReference type="Proteomes" id="UP000003379"/>
    </source>
</evidence>